<evidence type="ECO:0000259" key="6">
    <source>
        <dbReference type="PROSITE" id="PS50887"/>
    </source>
</evidence>
<dbReference type="NCBIfam" id="TIGR00254">
    <property type="entry name" value="GGDEF"/>
    <property type="match status" value="1"/>
</dbReference>
<feature type="domain" description="GGDEF" evidence="6">
    <location>
        <begin position="876"/>
        <end position="1014"/>
    </location>
</feature>
<evidence type="ECO:0000256" key="1">
    <source>
        <dbReference type="ARBA" id="ARBA00001946"/>
    </source>
</evidence>
<dbReference type="Pfam" id="PF00563">
    <property type="entry name" value="EAL"/>
    <property type="match status" value="1"/>
</dbReference>
<dbReference type="SUPFAM" id="SSF141868">
    <property type="entry name" value="EAL domain-like"/>
    <property type="match status" value="1"/>
</dbReference>
<dbReference type="RefSeq" id="WP_133502652.1">
    <property type="nucleotide sequence ID" value="NZ_SNXC01000009.1"/>
</dbReference>
<comment type="caution">
    <text evidence="7">The sequence shown here is derived from an EMBL/GenBank/DDBJ whole genome shotgun (WGS) entry which is preliminary data.</text>
</comment>
<sequence length="1273" mass="142914">MKASIVKKRVLIPISQLLLWFFIVCPAYADDGFSNIPQATIQLDHLTTEDGLSQNHVLAILQDRLGFMWFATRDGLNRYDGNTFVVYKNNADNPNTISSNSIQDLIEDDQGQLWAATNSSGVNKFNPRTVRFTRYRHEPTNPNSLSSNSVESIFQDNSGNFWFGTSDSGLNKFDPVNNEFTLFSTDTAGHFVGRITDITEDVKGNIWFVGAKGLYKLDPMTGELVRPSETIESLSGDHIYADNSGNLWILSWAPAALVKFNIEAEEFTQYPLESLGLFSANLLADGNKGFWIPSKSGLYYFDRETTQFSQLFLHDASNPHGLNDNSVTSIFKDTSGLLWLGTVNGGINLVDFRQQQFGLLQNQDSNPNSILSGRVAEVYAESNDIIWVGFWPRGLSKIDQRTGTVTNYLPNQDSSQSLSPGLYISSIQKDSRGFLWLGGWEGGLDRYDEATGEFKHFRHDPNDPNSLLSNHVLEIYKDQDGILWLGQFGGLSRFDPETEQFTHYTHDSNDNSSIGGKNVRAIYPDGTDALWIGTWDGVLSHFDKRSETFVNYLPEYHSPDKLQGGSIRSLHLDGMKMLWVGASDGLYKFDPQHQSFTRYTENQGLPSSNVEGVLEDSRGHLWVSTKNGLSQFNVQTGTFRNYAAENGLQSNDFSQNSYAHAPNGQVFFGGSKGLNAFFPEQIEDNPFVPPVAITDLKIFNKPVEISVESVLTQAIQYTDSLTLSHQDAIFSMEFSALSYANSENNQYRYRLEGLEQHWNTVSSKQRLAIYTNLDAGEYLFHVQASNSDGVWNSQGVNLPIVILPPWWKTGWFNSLVIAVCLIVIISIYRIRIKSLKQRTAEIEHIAYHDLLTSLPNRRLFIKKLDHVLTNVQRSEHHGALMLIGLDNFKNLNDTHGHDKGDQLLKEVAKRLQLTIQKDGCVARFGGDEFMIMLTTLGSCPDKVSDRINQIANTVSETICQPFIIGEHTHHITSSIGITVFTGMQSNPHELQKQADIAMYQAKQNGRNNFLHFSPDMQTAIAEKAALEAAMRQGIDDQQFFLHYQAQYDSKIGIVGAEALIRWQHPKLGLIPPNQFIPLAEESGLIVPIGDWVLENACKQLKTWSTDSKTRDLDLAVNVSQYQFRQSNFVEKVRQILQQTQAPASHLKIEMTESLLIEDIDDSINKIYALKSFGVGFSLDDFGTGYSSLSYLTRLPLQQLKIDRSFIANLPNSHDDAIVAQTIITMAQSLQLSVIAEGVETEAQREFLEQKGCSAYQGFLLSKPVSLKDFEELL</sequence>
<dbReference type="PANTHER" id="PTHR44757:SF2">
    <property type="entry name" value="BIOFILM ARCHITECTURE MAINTENANCE PROTEIN MBAA"/>
    <property type="match status" value="1"/>
</dbReference>
<dbReference type="InterPro" id="IPR043128">
    <property type="entry name" value="Rev_trsase/Diguanyl_cyclase"/>
</dbReference>
<dbReference type="SMART" id="SM00052">
    <property type="entry name" value="EAL"/>
    <property type="match status" value="1"/>
</dbReference>
<dbReference type="CDD" id="cd01948">
    <property type="entry name" value="EAL"/>
    <property type="match status" value="1"/>
</dbReference>
<reference evidence="7 8" key="1">
    <citation type="submission" date="2019-03" db="EMBL/GenBank/DDBJ databases">
        <title>Genomic Encyclopedia of Type Strains, Phase III (KMG-III): the genomes of soil and plant-associated and newly described type strains.</title>
        <authorList>
            <person name="Whitman W."/>
        </authorList>
    </citation>
    <scope>NUCLEOTIDE SEQUENCE [LARGE SCALE GENOMIC DNA]</scope>
    <source>
        <strain evidence="7 8">CECT 7378</strain>
    </source>
</reference>
<dbReference type="Gene3D" id="2.130.10.10">
    <property type="entry name" value="YVTN repeat-like/Quinoprotein amine dehydrogenase"/>
    <property type="match status" value="2"/>
</dbReference>
<dbReference type="CDD" id="cd01949">
    <property type="entry name" value="GGDEF"/>
    <property type="match status" value="1"/>
</dbReference>
<dbReference type="Gene3D" id="3.30.70.270">
    <property type="match status" value="1"/>
</dbReference>
<gene>
    <name evidence="7" type="ORF">DFP79_0834</name>
</gene>
<dbReference type="InterPro" id="IPR011110">
    <property type="entry name" value="Reg_prop"/>
</dbReference>
<dbReference type="InterPro" id="IPR001633">
    <property type="entry name" value="EAL_dom"/>
</dbReference>
<dbReference type="InterPro" id="IPR029787">
    <property type="entry name" value="Nucleotide_cyclase"/>
</dbReference>
<organism evidence="7 8">
    <name type="scientific">Marinomonas balearica</name>
    <dbReference type="NCBI Taxonomy" id="491947"/>
    <lineage>
        <taxon>Bacteria</taxon>
        <taxon>Pseudomonadati</taxon>
        <taxon>Pseudomonadota</taxon>
        <taxon>Gammaproteobacteria</taxon>
        <taxon>Oceanospirillales</taxon>
        <taxon>Oceanospirillaceae</taxon>
        <taxon>Marinomonas</taxon>
    </lineage>
</organism>
<dbReference type="PANTHER" id="PTHR44757">
    <property type="entry name" value="DIGUANYLATE CYCLASE DGCP"/>
    <property type="match status" value="1"/>
</dbReference>
<dbReference type="SMART" id="SM00267">
    <property type="entry name" value="GGDEF"/>
    <property type="match status" value="1"/>
</dbReference>
<dbReference type="FunFam" id="3.20.20.450:FF:000001">
    <property type="entry name" value="Cyclic di-GMP phosphodiesterase yahA"/>
    <property type="match status" value="1"/>
</dbReference>
<dbReference type="PROSITE" id="PS50883">
    <property type="entry name" value="EAL"/>
    <property type="match status" value="1"/>
</dbReference>
<dbReference type="Pfam" id="PF07494">
    <property type="entry name" value="Reg_prop"/>
    <property type="match status" value="5"/>
</dbReference>
<dbReference type="InterPro" id="IPR035919">
    <property type="entry name" value="EAL_sf"/>
</dbReference>
<evidence type="ECO:0000313" key="7">
    <source>
        <dbReference type="EMBL" id="TDO99825.1"/>
    </source>
</evidence>
<feature type="domain" description="EAL" evidence="5">
    <location>
        <begin position="1023"/>
        <end position="1273"/>
    </location>
</feature>
<dbReference type="FunFam" id="2.60.40.10:FF:000791">
    <property type="entry name" value="Two-component system sensor histidine kinase/response regulator"/>
    <property type="match status" value="1"/>
</dbReference>
<evidence type="ECO:0000259" key="5">
    <source>
        <dbReference type="PROSITE" id="PS50883"/>
    </source>
</evidence>
<dbReference type="Pfam" id="PF07495">
    <property type="entry name" value="Y_Y_Y"/>
    <property type="match status" value="1"/>
</dbReference>
<proteinExistence type="predicted"/>
<dbReference type="Pfam" id="PF00990">
    <property type="entry name" value="GGDEF"/>
    <property type="match status" value="1"/>
</dbReference>
<dbReference type="EC" id="3.1.4.52" evidence="2"/>
<dbReference type="GO" id="GO:0071111">
    <property type="term" value="F:cyclic-guanylate-specific phosphodiesterase activity"/>
    <property type="evidence" value="ECO:0007669"/>
    <property type="project" value="UniProtKB-EC"/>
</dbReference>
<dbReference type="SUPFAM" id="SSF55073">
    <property type="entry name" value="Nucleotide cyclase"/>
    <property type="match status" value="1"/>
</dbReference>
<keyword evidence="8" id="KW-1185">Reference proteome</keyword>
<dbReference type="FunFam" id="3.30.70.270:FF:000001">
    <property type="entry name" value="Diguanylate cyclase domain protein"/>
    <property type="match status" value="1"/>
</dbReference>
<accession>A0A4R6MEX3</accession>
<comment type="cofactor">
    <cofactor evidence="1">
        <name>Mg(2+)</name>
        <dbReference type="ChEBI" id="CHEBI:18420"/>
    </cofactor>
</comment>
<dbReference type="InterPro" id="IPR052155">
    <property type="entry name" value="Biofilm_reg_signaling"/>
</dbReference>
<dbReference type="Proteomes" id="UP000294656">
    <property type="component" value="Unassembled WGS sequence"/>
</dbReference>
<protein>
    <recommendedName>
        <fullName evidence="2">cyclic-guanylate-specific phosphodiesterase</fullName>
        <ecNumber evidence="2">3.1.4.52</ecNumber>
    </recommendedName>
</protein>
<evidence type="ECO:0000256" key="3">
    <source>
        <dbReference type="ARBA" id="ARBA00022636"/>
    </source>
</evidence>
<keyword evidence="3" id="KW-0973">c-di-GMP</keyword>
<comment type="catalytic activity">
    <reaction evidence="4">
        <text>3',3'-c-di-GMP + H2O = 5'-phosphoguanylyl(3'-&gt;5')guanosine + H(+)</text>
        <dbReference type="Rhea" id="RHEA:24902"/>
        <dbReference type="ChEBI" id="CHEBI:15377"/>
        <dbReference type="ChEBI" id="CHEBI:15378"/>
        <dbReference type="ChEBI" id="CHEBI:58754"/>
        <dbReference type="ChEBI" id="CHEBI:58805"/>
        <dbReference type="EC" id="3.1.4.52"/>
    </reaction>
    <physiologicalReaction direction="left-to-right" evidence="4">
        <dbReference type="Rhea" id="RHEA:24903"/>
    </physiologicalReaction>
</comment>
<evidence type="ECO:0000256" key="4">
    <source>
        <dbReference type="ARBA" id="ARBA00051114"/>
    </source>
</evidence>
<dbReference type="PROSITE" id="PS50887">
    <property type="entry name" value="GGDEF"/>
    <property type="match status" value="1"/>
</dbReference>
<dbReference type="InterPro" id="IPR013783">
    <property type="entry name" value="Ig-like_fold"/>
</dbReference>
<dbReference type="EMBL" id="SNXC01000009">
    <property type="protein sequence ID" value="TDO99825.1"/>
    <property type="molecule type" value="Genomic_DNA"/>
</dbReference>
<dbReference type="InterPro" id="IPR015943">
    <property type="entry name" value="WD40/YVTN_repeat-like_dom_sf"/>
</dbReference>
<dbReference type="Gene3D" id="2.60.40.10">
    <property type="entry name" value="Immunoglobulins"/>
    <property type="match status" value="1"/>
</dbReference>
<dbReference type="InterPro" id="IPR000160">
    <property type="entry name" value="GGDEF_dom"/>
</dbReference>
<evidence type="ECO:0000256" key="2">
    <source>
        <dbReference type="ARBA" id="ARBA00012282"/>
    </source>
</evidence>
<dbReference type="AlphaFoldDB" id="A0A4R6MEX3"/>
<dbReference type="InterPro" id="IPR011123">
    <property type="entry name" value="Y_Y_Y"/>
</dbReference>
<dbReference type="GO" id="GO:0071732">
    <property type="term" value="P:cellular response to nitric oxide"/>
    <property type="evidence" value="ECO:0007669"/>
    <property type="project" value="UniProtKB-ARBA"/>
</dbReference>
<dbReference type="SUPFAM" id="SSF63829">
    <property type="entry name" value="Calcium-dependent phosphotriesterase"/>
    <property type="match status" value="4"/>
</dbReference>
<evidence type="ECO:0000313" key="8">
    <source>
        <dbReference type="Proteomes" id="UP000294656"/>
    </source>
</evidence>
<dbReference type="OrthoDB" id="176203at2"/>
<name>A0A4R6MEX3_9GAMM</name>
<dbReference type="Gene3D" id="3.20.20.450">
    <property type="entry name" value="EAL domain"/>
    <property type="match status" value="1"/>
</dbReference>